<name>A0A1H9CKV0_9GAMM</name>
<evidence type="ECO:0000313" key="2">
    <source>
        <dbReference type="Proteomes" id="UP000198749"/>
    </source>
</evidence>
<protein>
    <submittedName>
        <fullName evidence="1">Sulfotransferase family protein</fullName>
    </submittedName>
</protein>
<keyword evidence="2" id="KW-1185">Reference proteome</keyword>
<dbReference type="EMBL" id="FOGB01000001">
    <property type="protein sequence ID" value="SEQ01856.1"/>
    <property type="molecule type" value="Genomic_DNA"/>
</dbReference>
<dbReference type="GO" id="GO:0016740">
    <property type="term" value="F:transferase activity"/>
    <property type="evidence" value="ECO:0007669"/>
    <property type="project" value="UniProtKB-KW"/>
</dbReference>
<dbReference type="AlphaFoldDB" id="A0A1H9CKV0"/>
<dbReference type="SUPFAM" id="SSF52540">
    <property type="entry name" value="P-loop containing nucleoside triphosphate hydrolases"/>
    <property type="match status" value="1"/>
</dbReference>
<organism evidence="1 2">
    <name type="scientific">Amphritea atlantica</name>
    <dbReference type="NCBI Taxonomy" id="355243"/>
    <lineage>
        <taxon>Bacteria</taxon>
        <taxon>Pseudomonadati</taxon>
        <taxon>Pseudomonadota</taxon>
        <taxon>Gammaproteobacteria</taxon>
        <taxon>Oceanospirillales</taxon>
        <taxon>Oceanospirillaceae</taxon>
        <taxon>Amphritea</taxon>
    </lineage>
</organism>
<dbReference type="InterPro" id="IPR027417">
    <property type="entry name" value="P-loop_NTPase"/>
</dbReference>
<dbReference type="OrthoDB" id="7057999at2"/>
<proteinExistence type="predicted"/>
<gene>
    <name evidence="1" type="ORF">SAMN03080615_00036</name>
</gene>
<dbReference type="RefSeq" id="WP_091352336.1">
    <property type="nucleotide sequence ID" value="NZ_AP025284.1"/>
</dbReference>
<dbReference type="Proteomes" id="UP000198749">
    <property type="component" value="Unassembled WGS sequence"/>
</dbReference>
<reference evidence="2" key="1">
    <citation type="submission" date="2016-10" db="EMBL/GenBank/DDBJ databases">
        <authorList>
            <person name="Varghese N."/>
            <person name="Submissions S."/>
        </authorList>
    </citation>
    <scope>NUCLEOTIDE SEQUENCE [LARGE SCALE GENOMIC DNA]</scope>
    <source>
        <strain evidence="2">DSM 18887</strain>
    </source>
</reference>
<keyword evidence="1" id="KW-0808">Transferase</keyword>
<sequence length="331" mass="38215">MSQNKNYPSVILCGYERGGTTLLSEIFRSNGYESGFECGVLMCEKPSHFIDFKPYSNMIKSGWKLEFEINSYIPKNDSFVDFYHNILKGSGLDKKANKFFDKTPIYMRDIGKCLSRAPFIDKAIIITRDPRSIFTSWAKRAKDSEGLSLEEIINSKLPAYSSRYNRYFAGAIAERDNPKVMFVSFENLCLDPKSVYQSLGFFTEGSAFKPIVNTSRFKNVYSNEFKLDKVNEYDSYLSTKIQNKILDNCAISALFFSSNNERIKHLNTFFSLDKKIRDILSKYNLDASTIDIDGQPFNPWLYLFLNRDILNLAINPVMHYKNNGIIEKRPF</sequence>
<dbReference type="Pfam" id="PF13469">
    <property type="entry name" value="Sulfotransfer_3"/>
    <property type="match status" value="1"/>
</dbReference>
<evidence type="ECO:0000313" key="1">
    <source>
        <dbReference type="EMBL" id="SEQ01856.1"/>
    </source>
</evidence>
<dbReference type="Gene3D" id="3.40.50.300">
    <property type="entry name" value="P-loop containing nucleotide triphosphate hydrolases"/>
    <property type="match status" value="1"/>
</dbReference>
<accession>A0A1H9CKV0</accession>